<dbReference type="InterPro" id="IPR051337">
    <property type="entry name" value="OPA_Antiporter"/>
</dbReference>
<accession>A0A0L7TDZ1</accession>
<dbReference type="RefSeq" id="WP_241491585.1">
    <property type="nucleotide sequence ID" value="NZ_JRXF01000013.1"/>
</dbReference>
<evidence type="ECO:0000256" key="3">
    <source>
        <dbReference type="ARBA" id="ARBA00022989"/>
    </source>
</evidence>
<dbReference type="InterPro" id="IPR036259">
    <property type="entry name" value="MFS_trans_sf"/>
</dbReference>
<dbReference type="GO" id="GO:0005886">
    <property type="term" value="C:plasma membrane"/>
    <property type="evidence" value="ECO:0007669"/>
    <property type="project" value="TreeGrafter"/>
</dbReference>
<dbReference type="STRING" id="1560201.NG42_11430"/>
<gene>
    <name evidence="7" type="ORF">NG43_09800</name>
</gene>
<dbReference type="Gene3D" id="1.20.1250.20">
    <property type="entry name" value="MFS general substrate transporter like domains"/>
    <property type="match status" value="1"/>
</dbReference>
<dbReference type="EMBL" id="JRXF01000013">
    <property type="protein sequence ID" value="KOC93589.1"/>
    <property type="molecule type" value="Genomic_DNA"/>
</dbReference>
<evidence type="ECO:0000256" key="2">
    <source>
        <dbReference type="ARBA" id="ARBA00022692"/>
    </source>
</evidence>
<feature type="transmembrane region" description="Helical" evidence="5">
    <location>
        <begin position="91"/>
        <end position="109"/>
    </location>
</feature>
<feature type="domain" description="Major facilitator superfamily (MFS) profile" evidence="6">
    <location>
        <begin position="21"/>
        <end position="214"/>
    </location>
</feature>
<evidence type="ECO:0000256" key="4">
    <source>
        <dbReference type="ARBA" id="ARBA00023136"/>
    </source>
</evidence>
<dbReference type="GO" id="GO:0035435">
    <property type="term" value="P:phosphate ion transmembrane transport"/>
    <property type="evidence" value="ECO:0007669"/>
    <property type="project" value="TreeGrafter"/>
</dbReference>
<evidence type="ECO:0000256" key="5">
    <source>
        <dbReference type="SAM" id="Phobius"/>
    </source>
</evidence>
<feature type="transmembrane region" description="Helical" evidence="5">
    <location>
        <begin position="115"/>
        <end position="139"/>
    </location>
</feature>
<name>A0A0L7TDZ1_9GAMM</name>
<dbReference type="PANTHER" id="PTHR43826:SF3">
    <property type="entry name" value="GLUCOSE-6-PHOSPHATE EXCHANGER SLC37A4"/>
    <property type="match status" value="1"/>
</dbReference>
<reference evidence="7 8" key="1">
    <citation type="journal article" date="2015" name="Int. J. Syst. Evol. Microbiol.">
        <title>Erwinia iniecta sp. nov., isolated from Russian wheat aphids (Diuraphis noxia).</title>
        <authorList>
            <person name="Campillo T."/>
            <person name="Luna E."/>
            <person name="Portier P."/>
            <person name="Fischer-Le Saux M."/>
            <person name="Lapitan N."/>
            <person name="Tisserat N.A."/>
            <person name="Leach J.E."/>
        </authorList>
    </citation>
    <scope>NUCLEOTIDE SEQUENCE [LARGE SCALE GENOMIC DNA]</scope>
    <source>
        <strain evidence="7 8">B149</strain>
    </source>
</reference>
<dbReference type="PANTHER" id="PTHR43826">
    <property type="entry name" value="GLUCOSE-6-PHOSPHATE EXCHANGER SLC37A4"/>
    <property type="match status" value="1"/>
</dbReference>
<keyword evidence="3 5" id="KW-1133">Transmembrane helix</keyword>
<proteinExistence type="predicted"/>
<dbReference type="SUPFAM" id="SSF103473">
    <property type="entry name" value="MFS general substrate transporter"/>
    <property type="match status" value="1"/>
</dbReference>
<organism evidence="7 8">
    <name type="scientific">Winslowiella iniecta</name>
    <dbReference type="NCBI Taxonomy" id="1560201"/>
    <lineage>
        <taxon>Bacteria</taxon>
        <taxon>Pseudomonadati</taxon>
        <taxon>Pseudomonadota</taxon>
        <taxon>Gammaproteobacteria</taxon>
        <taxon>Enterobacterales</taxon>
        <taxon>Erwiniaceae</taxon>
        <taxon>Winslowiella</taxon>
    </lineage>
</organism>
<evidence type="ECO:0000313" key="8">
    <source>
        <dbReference type="Proteomes" id="UP000036851"/>
    </source>
</evidence>
<dbReference type="InterPro" id="IPR011701">
    <property type="entry name" value="MFS"/>
</dbReference>
<keyword evidence="2 5" id="KW-0812">Transmembrane</keyword>
<feature type="transmembrane region" description="Helical" evidence="5">
    <location>
        <begin position="177"/>
        <end position="202"/>
    </location>
</feature>
<protein>
    <submittedName>
        <fullName evidence="7">MFS transporter</fullName>
    </submittedName>
</protein>
<evidence type="ECO:0000256" key="1">
    <source>
        <dbReference type="ARBA" id="ARBA00004127"/>
    </source>
</evidence>
<comment type="subcellular location">
    <subcellularLocation>
        <location evidence="1">Endomembrane system</location>
        <topology evidence="1">Multi-pass membrane protein</topology>
    </subcellularLocation>
</comment>
<comment type="caution">
    <text evidence="7">The sequence shown here is derived from an EMBL/GenBank/DDBJ whole genome shotgun (WGS) entry which is preliminary data.</text>
</comment>
<evidence type="ECO:0000313" key="7">
    <source>
        <dbReference type="EMBL" id="KOC93589.1"/>
    </source>
</evidence>
<dbReference type="GO" id="GO:0061513">
    <property type="term" value="F:glucose 6-phosphate:phosphate antiporter activity"/>
    <property type="evidence" value="ECO:0007669"/>
    <property type="project" value="TreeGrafter"/>
</dbReference>
<feature type="transmembrane region" description="Helical" evidence="5">
    <location>
        <begin position="59"/>
        <end position="79"/>
    </location>
</feature>
<dbReference type="GO" id="GO:0012505">
    <property type="term" value="C:endomembrane system"/>
    <property type="evidence" value="ECO:0007669"/>
    <property type="project" value="UniProtKB-SubCell"/>
</dbReference>
<dbReference type="Proteomes" id="UP000036851">
    <property type="component" value="Unassembled WGS sequence"/>
</dbReference>
<feature type="transmembrane region" description="Helical" evidence="5">
    <location>
        <begin position="151"/>
        <end position="171"/>
    </location>
</feature>
<dbReference type="Pfam" id="PF07690">
    <property type="entry name" value="MFS_1"/>
    <property type="match status" value="1"/>
</dbReference>
<evidence type="ECO:0000259" key="6">
    <source>
        <dbReference type="PROSITE" id="PS50850"/>
    </source>
</evidence>
<dbReference type="InterPro" id="IPR020846">
    <property type="entry name" value="MFS_dom"/>
</dbReference>
<feature type="non-terminal residue" evidence="7">
    <location>
        <position position="1"/>
    </location>
</feature>
<dbReference type="PROSITE" id="PS50850">
    <property type="entry name" value="MFS"/>
    <property type="match status" value="1"/>
</dbReference>
<keyword evidence="4 5" id="KW-0472">Membrane</keyword>
<sequence length="214" mass="23226">QHSPPMSMRTILRQAILANRTLWLLAASYVLVYLIRIALNDWGNIWLAESHGVSLLGANATLSLFELGGLTGALFAGWGSDLLFRGQRAPMILLFAFGLFLSMTALWLAPVHHYGLLSMCFFSLGFFIFGPQMLIGLAAAEYCHKDAAGTVTGFLGLFAYLGAALAGWPLAQVLEHYGWSGFFALLTLAASCIGLLLMPLLIAGLNRLRFKQAS</sequence>
<feature type="transmembrane region" description="Helical" evidence="5">
    <location>
        <begin position="21"/>
        <end position="39"/>
    </location>
</feature>
<dbReference type="PATRIC" id="fig|1560201.4.peg.2123"/>
<dbReference type="AlphaFoldDB" id="A0A0L7TDZ1"/>